<feature type="chain" id="PRO_5040236556" description="acid phosphatase" evidence="8">
    <location>
        <begin position="19"/>
        <end position="362"/>
    </location>
</feature>
<comment type="catalytic activity">
    <reaction evidence="1">
        <text>a phosphate monoester + H2O = an alcohol + phosphate</text>
        <dbReference type="Rhea" id="RHEA:15017"/>
        <dbReference type="ChEBI" id="CHEBI:15377"/>
        <dbReference type="ChEBI" id="CHEBI:30879"/>
        <dbReference type="ChEBI" id="CHEBI:43474"/>
        <dbReference type="ChEBI" id="CHEBI:67140"/>
        <dbReference type="EC" id="3.1.3.2"/>
    </reaction>
</comment>
<keyword evidence="10" id="KW-1185">Reference proteome</keyword>
<reference evidence="9" key="1">
    <citation type="submission" date="2022-01" db="EMBL/GenBank/DDBJ databases">
        <authorList>
            <person name="King R."/>
        </authorList>
    </citation>
    <scope>NUCLEOTIDE SEQUENCE</scope>
</reference>
<dbReference type="OrthoDB" id="10257284at2759"/>
<evidence type="ECO:0000256" key="3">
    <source>
        <dbReference type="ARBA" id="ARBA00012646"/>
    </source>
</evidence>
<evidence type="ECO:0000256" key="5">
    <source>
        <dbReference type="ARBA" id="ARBA00022801"/>
    </source>
</evidence>
<keyword evidence="4 8" id="KW-0732">Signal</keyword>
<keyword evidence="6" id="KW-1015">Disulfide bond</keyword>
<dbReference type="PROSITE" id="PS00616">
    <property type="entry name" value="HIS_ACID_PHOSPHAT_1"/>
    <property type="match status" value="1"/>
</dbReference>
<dbReference type="PROSITE" id="PS00778">
    <property type="entry name" value="HIS_ACID_PHOSPHAT_2"/>
    <property type="match status" value="1"/>
</dbReference>
<proteinExistence type="inferred from homology"/>
<keyword evidence="5" id="KW-0378">Hydrolase</keyword>
<evidence type="ECO:0000256" key="7">
    <source>
        <dbReference type="ARBA" id="ARBA00023180"/>
    </source>
</evidence>
<gene>
    <name evidence="9" type="ORF">CEUTPL_LOCUS3030</name>
</gene>
<accession>A0A9N9QAH7</accession>
<dbReference type="PANTHER" id="PTHR11567">
    <property type="entry name" value="ACID PHOSPHATASE-RELATED"/>
    <property type="match status" value="1"/>
</dbReference>
<evidence type="ECO:0000256" key="1">
    <source>
        <dbReference type="ARBA" id="ARBA00000032"/>
    </source>
</evidence>
<dbReference type="Gene3D" id="3.40.50.1240">
    <property type="entry name" value="Phosphoglycerate mutase-like"/>
    <property type="match status" value="1"/>
</dbReference>
<feature type="signal peptide" evidence="8">
    <location>
        <begin position="1"/>
        <end position="18"/>
    </location>
</feature>
<dbReference type="SUPFAM" id="SSF53254">
    <property type="entry name" value="Phosphoglycerate mutase-like"/>
    <property type="match status" value="1"/>
</dbReference>
<dbReference type="Pfam" id="PF00328">
    <property type="entry name" value="His_Phos_2"/>
    <property type="match status" value="1"/>
</dbReference>
<evidence type="ECO:0000256" key="6">
    <source>
        <dbReference type="ARBA" id="ARBA00023157"/>
    </source>
</evidence>
<evidence type="ECO:0000256" key="4">
    <source>
        <dbReference type="ARBA" id="ARBA00022729"/>
    </source>
</evidence>
<dbReference type="EMBL" id="OU892287">
    <property type="protein sequence ID" value="CAG9762350.1"/>
    <property type="molecule type" value="Genomic_DNA"/>
</dbReference>
<organism evidence="9 10">
    <name type="scientific">Ceutorhynchus assimilis</name>
    <name type="common">cabbage seed weevil</name>
    <dbReference type="NCBI Taxonomy" id="467358"/>
    <lineage>
        <taxon>Eukaryota</taxon>
        <taxon>Metazoa</taxon>
        <taxon>Ecdysozoa</taxon>
        <taxon>Arthropoda</taxon>
        <taxon>Hexapoda</taxon>
        <taxon>Insecta</taxon>
        <taxon>Pterygota</taxon>
        <taxon>Neoptera</taxon>
        <taxon>Endopterygota</taxon>
        <taxon>Coleoptera</taxon>
        <taxon>Polyphaga</taxon>
        <taxon>Cucujiformia</taxon>
        <taxon>Curculionidae</taxon>
        <taxon>Ceutorhynchinae</taxon>
        <taxon>Ceutorhynchus</taxon>
    </lineage>
</organism>
<evidence type="ECO:0000313" key="9">
    <source>
        <dbReference type="EMBL" id="CAG9762350.1"/>
    </source>
</evidence>
<evidence type="ECO:0000313" key="10">
    <source>
        <dbReference type="Proteomes" id="UP001152799"/>
    </source>
</evidence>
<protein>
    <recommendedName>
        <fullName evidence="3">acid phosphatase</fullName>
        <ecNumber evidence="3">3.1.3.2</ecNumber>
    </recommendedName>
</protein>
<dbReference type="CDD" id="cd07061">
    <property type="entry name" value="HP_HAP_like"/>
    <property type="match status" value="1"/>
</dbReference>
<name>A0A9N9QAH7_9CUCU</name>
<dbReference type="PANTHER" id="PTHR11567:SF211">
    <property type="entry name" value="PROSTATIC ACID PHOSPHATASE"/>
    <property type="match status" value="1"/>
</dbReference>
<dbReference type="EC" id="3.1.3.2" evidence="3"/>
<keyword evidence="7" id="KW-0325">Glycoprotein</keyword>
<dbReference type="InterPro" id="IPR033379">
    <property type="entry name" value="Acid_Pase_AS"/>
</dbReference>
<evidence type="ECO:0000256" key="2">
    <source>
        <dbReference type="ARBA" id="ARBA00005375"/>
    </source>
</evidence>
<dbReference type="AlphaFoldDB" id="A0A9N9QAH7"/>
<dbReference type="GO" id="GO:0003993">
    <property type="term" value="F:acid phosphatase activity"/>
    <property type="evidence" value="ECO:0007669"/>
    <property type="project" value="UniProtKB-EC"/>
</dbReference>
<dbReference type="InterPro" id="IPR000560">
    <property type="entry name" value="His_Pase_clade-2"/>
</dbReference>
<comment type="similarity">
    <text evidence="2">Belongs to the histidine acid phosphatase family.</text>
</comment>
<dbReference type="InterPro" id="IPR029033">
    <property type="entry name" value="His_PPase_superfam"/>
</dbReference>
<dbReference type="Proteomes" id="UP001152799">
    <property type="component" value="Chromosome 11"/>
</dbReference>
<dbReference type="InterPro" id="IPR050645">
    <property type="entry name" value="Histidine_acid_phosphatase"/>
</dbReference>
<evidence type="ECO:0000256" key="8">
    <source>
        <dbReference type="SAM" id="SignalP"/>
    </source>
</evidence>
<sequence>MQTLILVIVLALISQLVGKPALKEKSTLRLLHVLFRHGNRNPEETSMWSSNSFSNASNYPEGWGQLTNKGKMTEYKLGQFYRERYDQFLGDTWNIDYVDFRCDNYDRTKMSGELVMAGLWPPRGANVWNKGLAWQPIPFEYVPLNKDPLLYPIVSVQFQFDFALTFLSGKIQSHLAKKYGEAMKILSQNTGCSATNYAIGSAYYDTMMVQEDLGFKLDSWTTQVYPEPLKSLAVDIFYVMTNNTVLRKKMAGSLLKKVITDTYSLIHGTLSPPTRKMFVYSAHDTNVGSMYLSLQAYKMDQPPPYGSSFIFEVHEIEGVWGLKLFLVDYTKGSPHSLTIPGCEEFCPIDEFYSLVDDILPLD</sequence>